<dbReference type="SUPFAM" id="SSF52540">
    <property type="entry name" value="P-loop containing nucleoside triphosphate hydrolases"/>
    <property type="match status" value="1"/>
</dbReference>
<evidence type="ECO:0000259" key="1">
    <source>
        <dbReference type="Pfam" id="PF00270"/>
    </source>
</evidence>
<dbReference type="InterPro" id="IPR011545">
    <property type="entry name" value="DEAD/DEAH_box_helicase_dom"/>
</dbReference>
<dbReference type="Pfam" id="PF00270">
    <property type="entry name" value="DEAD"/>
    <property type="match status" value="1"/>
</dbReference>
<proteinExistence type="predicted"/>
<evidence type="ECO:0000313" key="2">
    <source>
        <dbReference type="EMBL" id="PSR78853.1"/>
    </source>
</evidence>
<gene>
    <name evidence="2" type="ORF">PHLCEN_2v7267</name>
</gene>
<dbReference type="EMBL" id="MLYV02000721">
    <property type="protein sequence ID" value="PSR78853.1"/>
    <property type="molecule type" value="Genomic_DNA"/>
</dbReference>
<dbReference type="OrthoDB" id="2499463at2759"/>
<dbReference type="GO" id="GO:0005524">
    <property type="term" value="F:ATP binding"/>
    <property type="evidence" value="ECO:0007669"/>
    <property type="project" value="InterPro"/>
</dbReference>
<name>A0A2R6NX12_9APHY</name>
<comment type="caution">
    <text evidence="2">The sequence shown here is derived from an EMBL/GenBank/DDBJ whole genome shotgun (WGS) entry which is preliminary data.</text>
</comment>
<sequence>MALRSKNLRIRKLSFPAARAATQVGKWVRKKLTEADLNNLAQRMQEKYSWNSNPKDFQLAGIQAQLEGVDTIIQAATGSGKTAIAARPYLWIQGKQSIMVCPLMTLEDEMLLQSIAKMEVFHPK</sequence>
<dbReference type="STRING" id="98765.A0A2R6NX12"/>
<accession>A0A2R6NX12</accession>
<dbReference type="GO" id="GO:0003676">
    <property type="term" value="F:nucleic acid binding"/>
    <property type="evidence" value="ECO:0007669"/>
    <property type="project" value="InterPro"/>
</dbReference>
<reference evidence="2 3" key="1">
    <citation type="submission" date="2018-02" db="EMBL/GenBank/DDBJ databases">
        <title>Genome sequence of the basidiomycete white-rot fungus Phlebia centrifuga.</title>
        <authorList>
            <person name="Granchi Z."/>
            <person name="Peng M."/>
            <person name="de Vries R.P."/>
            <person name="Hilden K."/>
            <person name="Makela M.R."/>
            <person name="Grigoriev I."/>
            <person name="Riley R."/>
        </authorList>
    </citation>
    <scope>NUCLEOTIDE SEQUENCE [LARGE SCALE GENOMIC DNA]</scope>
    <source>
        <strain evidence="2 3">FBCC195</strain>
    </source>
</reference>
<keyword evidence="3" id="KW-1185">Reference proteome</keyword>
<organism evidence="2 3">
    <name type="scientific">Hermanssonia centrifuga</name>
    <dbReference type="NCBI Taxonomy" id="98765"/>
    <lineage>
        <taxon>Eukaryota</taxon>
        <taxon>Fungi</taxon>
        <taxon>Dikarya</taxon>
        <taxon>Basidiomycota</taxon>
        <taxon>Agaricomycotina</taxon>
        <taxon>Agaricomycetes</taxon>
        <taxon>Polyporales</taxon>
        <taxon>Meruliaceae</taxon>
        <taxon>Hermanssonia</taxon>
    </lineage>
</organism>
<evidence type="ECO:0000313" key="3">
    <source>
        <dbReference type="Proteomes" id="UP000186601"/>
    </source>
</evidence>
<protein>
    <recommendedName>
        <fullName evidence="1">DEAD/DEAH-box helicase domain-containing protein</fullName>
    </recommendedName>
</protein>
<dbReference type="AlphaFoldDB" id="A0A2R6NX12"/>
<dbReference type="Proteomes" id="UP000186601">
    <property type="component" value="Unassembled WGS sequence"/>
</dbReference>
<dbReference type="Gene3D" id="3.40.50.300">
    <property type="entry name" value="P-loop containing nucleotide triphosphate hydrolases"/>
    <property type="match status" value="1"/>
</dbReference>
<feature type="domain" description="DEAD/DEAH-box helicase" evidence="1">
    <location>
        <begin position="57"/>
        <end position="111"/>
    </location>
</feature>
<dbReference type="InterPro" id="IPR027417">
    <property type="entry name" value="P-loop_NTPase"/>
</dbReference>